<evidence type="ECO:0000256" key="7">
    <source>
        <dbReference type="ARBA" id="ARBA00022843"/>
    </source>
</evidence>
<feature type="domain" description="HIT-type" evidence="15">
    <location>
        <begin position="88"/>
        <end position="122"/>
    </location>
</feature>
<accession>A0A2U3EHR2</accession>
<evidence type="ECO:0000259" key="15">
    <source>
        <dbReference type="PROSITE" id="PS51083"/>
    </source>
</evidence>
<dbReference type="Gene3D" id="3.30.60.190">
    <property type="match status" value="1"/>
</dbReference>
<dbReference type="Pfam" id="PF25790">
    <property type="entry name" value="BCD1"/>
    <property type="match status" value="1"/>
</dbReference>
<evidence type="ECO:0000256" key="13">
    <source>
        <dbReference type="PROSITE-ProRule" id="PRU00453"/>
    </source>
</evidence>
<dbReference type="InterPro" id="IPR007529">
    <property type="entry name" value="Znf_HIT"/>
</dbReference>
<dbReference type="GO" id="GO:0000492">
    <property type="term" value="P:box C/D snoRNP assembly"/>
    <property type="evidence" value="ECO:0007669"/>
    <property type="project" value="TreeGrafter"/>
</dbReference>
<feature type="region of interest" description="Disordered" evidence="14">
    <location>
        <begin position="184"/>
        <end position="209"/>
    </location>
</feature>
<proteinExistence type="inferred from homology"/>
<dbReference type="PANTHER" id="PTHR13483">
    <property type="entry name" value="BOX C_D SNORNA PROTEIN 1-RELATED"/>
    <property type="match status" value="1"/>
</dbReference>
<dbReference type="InterPro" id="IPR057721">
    <property type="entry name" value="BCD1_alpha/beta"/>
</dbReference>
<evidence type="ECO:0000256" key="12">
    <source>
        <dbReference type="ARBA" id="ARBA00077531"/>
    </source>
</evidence>
<dbReference type="EMBL" id="LCWV01000004">
    <property type="protein sequence ID" value="PWI74057.1"/>
    <property type="molecule type" value="Genomic_DNA"/>
</dbReference>
<evidence type="ECO:0000256" key="8">
    <source>
        <dbReference type="ARBA" id="ARBA00049598"/>
    </source>
</evidence>
<dbReference type="GO" id="GO:0048254">
    <property type="term" value="P:snoRNA localization"/>
    <property type="evidence" value="ECO:0007669"/>
    <property type="project" value="TreeGrafter"/>
</dbReference>
<dbReference type="CDD" id="cd23023">
    <property type="entry name" value="zf-HIT_BCD1"/>
    <property type="match status" value="1"/>
</dbReference>
<evidence type="ECO:0000313" key="17">
    <source>
        <dbReference type="Proteomes" id="UP000245956"/>
    </source>
</evidence>
<dbReference type="InterPro" id="IPR051639">
    <property type="entry name" value="BCD1"/>
</dbReference>
<gene>
    <name evidence="16" type="ORF">PCL_09333</name>
</gene>
<name>A0A2U3EHR2_PURLI</name>
<keyword evidence="4" id="KW-0479">Metal-binding</keyword>
<dbReference type="Proteomes" id="UP000245956">
    <property type="component" value="Unassembled WGS sequence"/>
</dbReference>
<feature type="region of interest" description="Disordered" evidence="14">
    <location>
        <begin position="296"/>
        <end position="321"/>
    </location>
</feature>
<keyword evidence="6" id="KW-0862">Zinc</keyword>
<dbReference type="PROSITE" id="PS51083">
    <property type="entry name" value="ZF_HIT"/>
    <property type="match status" value="1"/>
</dbReference>
<comment type="caution">
    <text evidence="16">The sequence shown here is derived from an EMBL/GenBank/DDBJ whole genome shotgun (WGS) entry which is preliminary data.</text>
</comment>
<dbReference type="GO" id="GO:0008270">
    <property type="term" value="F:zinc ion binding"/>
    <property type="evidence" value="ECO:0007669"/>
    <property type="project" value="UniProtKB-UniRule"/>
</dbReference>
<dbReference type="GO" id="GO:0070761">
    <property type="term" value="C:pre-snoRNP complex"/>
    <property type="evidence" value="ECO:0007669"/>
    <property type="project" value="TreeGrafter"/>
</dbReference>
<evidence type="ECO:0000256" key="2">
    <source>
        <dbReference type="ARBA" id="ARBA00022517"/>
    </source>
</evidence>
<keyword evidence="5 13" id="KW-0863">Zinc-finger</keyword>
<comment type="subunit">
    <text evidence="10">Interacts with FBL, SNU13, NOP58, NUFIP1, RUVBL1, RUVBL2 and TAF9. Interacts (via HIT-type zinc finger) with the RUVBL1/RUVBL2 complex in the presence of ADP.</text>
</comment>
<keyword evidence="1" id="KW-1017">Isopeptide bond</keyword>
<evidence type="ECO:0000256" key="10">
    <source>
        <dbReference type="ARBA" id="ARBA00061949"/>
    </source>
</evidence>
<evidence type="ECO:0000313" key="16">
    <source>
        <dbReference type="EMBL" id="PWI74057.1"/>
    </source>
</evidence>
<organism evidence="16 17">
    <name type="scientific">Purpureocillium lilacinum</name>
    <name type="common">Paecilomyces lilacinus</name>
    <dbReference type="NCBI Taxonomy" id="33203"/>
    <lineage>
        <taxon>Eukaryota</taxon>
        <taxon>Fungi</taxon>
        <taxon>Dikarya</taxon>
        <taxon>Ascomycota</taxon>
        <taxon>Pezizomycotina</taxon>
        <taxon>Sordariomycetes</taxon>
        <taxon>Hypocreomycetidae</taxon>
        <taxon>Hypocreales</taxon>
        <taxon>Ophiocordycipitaceae</taxon>
        <taxon>Purpureocillium</taxon>
    </lineage>
</organism>
<feature type="compositionally biased region" description="Basic and acidic residues" evidence="14">
    <location>
        <begin position="440"/>
        <end position="459"/>
    </location>
</feature>
<evidence type="ECO:0000256" key="14">
    <source>
        <dbReference type="SAM" id="MobiDB-lite"/>
    </source>
</evidence>
<evidence type="ECO:0000256" key="3">
    <source>
        <dbReference type="ARBA" id="ARBA00022553"/>
    </source>
</evidence>
<dbReference type="FunFam" id="3.30.60.190:FF:000001">
    <property type="entry name" value="box C/D snoRNA protein 1"/>
    <property type="match status" value="1"/>
</dbReference>
<sequence length="519" mass="57768">MNSALSCKRLQLDDCGPLSASLDSPVRDQEANASPREVTVDTWAGRYRYAKRERERVVAANGCANSTPSTGRNHVRGIMADPLLTSLCAICHVSAPKYKCPRCNIQTCSVQCIKKHKAWSECSGERDPTTYVPPAQLRTVAGVNHDYNFLHGLGMSMERTERVFVQDKKIMREEDLRPKTVMQPKWTTGRDGRKRRTMVPRQGGNAEAREKRFERHLAHRLRQLNVHVVCAPLGMARQKENNTTFNRRTGTVNWQVEWLLLDGDDQFASEHQTQAVPTRILSKVLEDTPLHRAFQEARSERKKAETGQPRKAMSDERTSEPQEPYTSIWNYLAYPVQEASSGRWVPGRGADAETQADLPRHEFQFYLAGPPARSDLPRTVTSLETEDCLRNILSNTTVREFPTVYVLRSGKALPASFTLGPKEAAPLWQGKKRAPGPERGGGDQRSSKRQKEDSKEIVKTESGSEEGEALEDAAAVDGPGSDGEALEQGEEAAGEEDDEVDEDDGDDSTSSSGTDSESD</sequence>
<evidence type="ECO:0000256" key="4">
    <source>
        <dbReference type="ARBA" id="ARBA00022723"/>
    </source>
</evidence>
<keyword evidence="3" id="KW-0597">Phosphoprotein</keyword>
<dbReference type="PANTHER" id="PTHR13483:SF11">
    <property type="entry name" value="ZINC FINGER HIT DOMAIN-CONTAINING PROTEIN 3"/>
    <property type="match status" value="1"/>
</dbReference>
<comment type="similarity">
    <text evidence="9">Belongs to the BCD1 family.</text>
</comment>
<evidence type="ECO:0000256" key="11">
    <source>
        <dbReference type="ARBA" id="ARBA00068630"/>
    </source>
</evidence>
<reference evidence="16 17" key="1">
    <citation type="journal article" date="2016" name="Front. Microbiol.">
        <title>Genome and transcriptome sequences reveal the specific parasitism of the nematophagous Purpureocillium lilacinum 36-1.</title>
        <authorList>
            <person name="Xie J."/>
            <person name="Li S."/>
            <person name="Mo C."/>
            <person name="Xiao X."/>
            <person name="Peng D."/>
            <person name="Wang G."/>
            <person name="Xiao Y."/>
        </authorList>
    </citation>
    <scope>NUCLEOTIDE SEQUENCE [LARGE SCALE GENOMIC DNA]</scope>
    <source>
        <strain evidence="16 17">36-1</strain>
    </source>
</reference>
<feature type="compositionally biased region" description="Basic and acidic residues" evidence="14">
    <location>
        <begin position="296"/>
        <end position="305"/>
    </location>
</feature>
<dbReference type="Pfam" id="PF04438">
    <property type="entry name" value="zf-HIT"/>
    <property type="match status" value="1"/>
</dbReference>
<evidence type="ECO:0000256" key="9">
    <source>
        <dbReference type="ARBA" id="ARBA00049654"/>
    </source>
</evidence>
<evidence type="ECO:0000256" key="5">
    <source>
        <dbReference type="ARBA" id="ARBA00022771"/>
    </source>
</evidence>
<dbReference type="AlphaFoldDB" id="A0A2U3EHR2"/>
<dbReference type="GO" id="GO:0000463">
    <property type="term" value="P:maturation of LSU-rRNA from tricistronic rRNA transcript (SSU-rRNA, 5.8S rRNA, LSU-rRNA)"/>
    <property type="evidence" value="ECO:0007669"/>
    <property type="project" value="TreeGrafter"/>
</dbReference>
<feature type="compositionally biased region" description="Low complexity" evidence="14">
    <location>
        <begin position="508"/>
        <end position="519"/>
    </location>
</feature>
<feature type="compositionally biased region" description="Acidic residues" evidence="14">
    <location>
        <begin position="484"/>
        <end position="507"/>
    </location>
</feature>
<feature type="region of interest" description="Disordered" evidence="14">
    <location>
        <begin position="424"/>
        <end position="519"/>
    </location>
</feature>
<evidence type="ECO:0000256" key="6">
    <source>
        <dbReference type="ARBA" id="ARBA00022833"/>
    </source>
</evidence>
<keyword evidence="7" id="KW-0832">Ubl conjugation</keyword>
<protein>
    <recommendedName>
        <fullName evidence="11">Box C/D snoRNA protein 1</fullName>
    </recommendedName>
    <alternativeName>
        <fullName evidence="12">Zinc finger HIT domain-containing protein 6</fullName>
    </alternativeName>
</protein>
<comment type="function">
    <text evidence="8">Required for box C/D snoRNAs accumulation involved in snoRNA processing, snoRNA transport to the nucleolus and ribosome biogenesis.</text>
</comment>
<dbReference type="SUPFAM" id="SSF144232">
    <property type="entry name" value="HIT/MYND zinc finger-like"/>
    <property type="match status" value="1"/>
</dbReference>
<dbReference type="GO" id="GO:0005634">
    <property type="term" value="C:nucleus"/>
    <property type="evidence" value="ECO:0007669"/>
    <property type="project" value="TreeGrafter"/>
</dbReference>
<keyword evidence="2" id="KW-0690">Ribosome biogenesis</keyword>
<evidence type="ECO:0000256" key="1">
    <source>
        <dbReference type="ARBA" id="ARBA00022499"/>
    </source>
</evidence>